<sequence>MLFKYSLKGFSKYLFGKDGFVVRTNIVTSHHHYKQTRLISYRKDGRLVLYSDKGKKETLSKRAIKKRGFILIDSPLFIPLSCELDFNPF</sequence>
<name>X0V911_9ZZZZ</name>
<organism evidence="1">
    <name type="scientific">marine sediment metagenome</name>
    <dbReference type="NCBI Taxonomy" id="412755"/>
    <lineage>
        <taxon>unclassified sequences</taxon>
        <taxon>metagenomes</taxon>
        <taxon>ecological metagenomes</taxon>
    </lineage>
</organism>
<accession>X0V911</accession>
<protein>
    <submittedName>
        <fullName evidence="1">Uncharacterized protein</fullName>
    </submittedName>
</protein>
<dbReference type="EMBL" id="BARS01017370">
    <property type="protein sequence ID" value="GAF97120.1"/>
    <property type="molecule type" value="Genomic_DNA"/>
</dbReference>
<reference evidence="1" key="1">
    <citation type="journal article" date="2014" name="Front. Microbiol.">
        <title>High frequency of phylogenetically diverse reductive dehalogenase-homologous genes in deep subseafloor sedimentary metagenomes.</title>
        <authorList>
            <person name="Kawai M."/>
            <person name="Futagami T."/>
            <person name="Toyoda A."/>
            <person name="Takaki Y."/>
            <person name="Nishi S."/>
            <person name="Hori S."/>
            <person name="Arai W."/>
            <person name="Tsubouchi T."/>
            <person name="Morono Y."/>
            <person name="Uchiyama I."/>
            <person name="Ito T."/>
            <person name="Fujiyama A."/>
            <person name="Inagaki F."/>
            <person name="Takami H."/>
        </authorList>
    </citation>
    <scope>NUCLEOTIDE SEQUENCE</scope>
    <source>
        <strain evidence="1">Expedition CK06-06</strain>
    </source>
</reference>
<evidence type="ECO:0000313" key="1">
    <source>
        <dbReference type="EMBL" id="GAF97120.1"/>
    </source>
</evidence>
<proteinExistence type="predicted"/>
<gene>
    <name evidence="1" type="ORF">S01H1_28421</name>
</gene>
<dbReference type="AlphaFoldDB" id="X0V911"/>
<comment type="caution">
    <text evidence="1">The sequence shown here is derived from an EMBL/GenBank/DDBJ whole genome shotgun (WGS) entry which is preliminary data.</text>
</comment>